<dbReference type="EMBL" id="CP144745">
    <property type="protein sequence ID" value="WVZ51554.1"/>
    <property type="molecule type" value="Genomic_DNA"/>
</dbReference>
<dbReference type="Gene3D" id="3.80.10.10">
    <property type="entry name" value="Ribonuclease Inhibitor"/>
    <property type="match status" value="1"/>
</dbReference>
<organism evidence="3 4">
    <name type="scientific">Paspalum notatum var. saurae</name>
    <dbReference type="NCBI Taxonomy" id="547442"/>
    <lineage>
        <taxon>Eukaryota</taxon>
        <taxon>Viridiplantae</taxon>
        <taxon>Streptophyta</taxon>
        <taxon>Embryophyta</taxon>
        <taxon>Tracheophyta</taxon>
        <taxon>Spermatophyta</taxon>
        <taxon>Magnoliopsida</taxon>
        <taxon>Liliopsida</taxon>
        <taxon>Poales</taxon>
        <taxon>Poaceae</taxon>
        <taxon>PACMAD clade</taxon>
        <taxon>Panicoideae</taxon>
        <taxon>Andropogonodae</taxon>
        <taxon>Paspaleae</taxon>
        <taxon>Paspalinae</taxon>
        <taxon>Paspalum</taxon>
    </lineage>
</organism>
<evidence type="ECO:0000259" key="2">
    <source>
        <dbReference type="Pfam" id="PF18791"/>
    </source>
</evidence>
<feature type="domain" description="COI1 F-box" evidence="1">
    <location>
        <begin position="58"/>
        <end position="95"/>
    </location>
</feature>
<dbReference type="InterPro" id="IPR006553">
    <property type="entry name" value="Leu-rich_rpt_Cys-con_subtyp"/>
</dbReference>
<evidence type="ECO:0000313" key="3">
    <source>
        <dbReference type="EMBL" id="WVZ51554.1"/>
    </source>
</evidence>
<dbReference type="InterPro" id="IPR041567">
    <property type="entry name" value="COI1_F-box"/>
</dbReference>
<dbReference type="AlphaFoldDB" id="A0AAQ3PHH8"/>
<evidence type="ECO:0000313" key="4">
    <source>
        <dbReference type="Proteomes" id="UP001341281"/>
    </source>
</evidence>
<dbReference type="InterPro" id="IPR032675">
    <property type="entry name" value="LRR_dom_sf"/>
</dbReference>
<gene>
    <name evidence="3" type="ORF">U9M48_002689</name>
</gene>
<dbReference type="GO" id="GO:0031146">
    <property type="term" value="P:SCF-dependent proteasomal ubiquitin-dependent protein catabolic process"/>
    <property type="evidence" value="ECO:0007669"/>
    <property type="project" value="TreeGrafter"/>
</dbReference>
<dbReference type="Proteomes" id="UP001341281">
    <property type="component" value="Chromosome 01"/>
</dbReference>
<dbReference type="FunFam" id="1.20.1280.50:FF:000006">
    <property type="entry name" value="Transport inhibitor response 1"/>
    <property type="match status" value="1"/>
</dbReference>
<reference evidence="3 4" key="1">
    <citation type="submission" date="2024-02" db="EMBL/GenBank/DDBJ databases">
        <title>High-quality chromosome-scale genome assembly of Pensacola bahiagrass (Paspalum notatum Flugge var. saurae).</title>
        <authorList>
            <person name="Vega J.M."/>
            <person name="Podio M."/>
            <person name="Orjuela J."/>
            <person name="Siena L.A."/>
            <person name="Pessino S.C."/>
            <person name="Combes M.C."/>
            <person name="Mariac C."/>
            <person name="Albertini E."/>
            <person name="Pupilli F."/>
            <person name="Ortiz J.P.A."/>
            <person name="Leblanc O."/>
        </authorList>
    </citation>
    <scope>NUCLEOTIDE SEQUENCE [LARGE SCALE GENOMIC DNA]</scope>
    <source>
        <strain evidence="3">R1</strain>
        <tissue evidence="3">Leaf</tissue>
    </source>
</reference>
<dbReference type="Gene3D" id="1.20.1280.50">
    <property type="match status" value="1"/>
</dbReference>
<evidence type="ECO:0000259" key="1">
    <source>
        <dbReference type="Pfam" id="PF18511"/>
    </source>
</evidence>
<dbReference type="SMART" id="SM00367">
    <property type="entry name" value="LRR_CC"/>
    <property type="match status" value="6"/>
</dbReference>
<dbReference type="Pfam" id="PF18511">
    <property type="entry name" value="F-box_5"/>
    <property type="match status" value="1"/>
</dbReference>
<accession>A0AAQ3PHH8</accession>
<dbReference type="GO" id="GO:0019005">
    <property type="term" value="C:SCF ubiquitin ligase complex"/>
    <property type="evidence" value="ECO:0007669"/>
    <property type="project" value="TreeGrafter"/>
</dbReference>
<dbReference type="SUPFAM" id="SSF52047">
    <property type="entry name" value="RNI-like"/>
    <property type="match status" value="1"/>
</dbReference>
<feature type="domain" description="Transport inhibitor response 1" evidence="2">
    <location>
        <begin position="115"/>
        <end position="161"/>
    </location>
</feature>
<dbReference type="PANTHER" id="PTHR16134">
    <property type="entry name" value="F-BOX/TPR REPEAT PROTEIN POF3"/>
    <property type="match status" value="1"/>
</dbReference>
<protein>
    <submittedName>
        <fullName evidence="3">Uncharacterized protein</fullName>
    </submittedName>
</protein>
<dbReference type="InterPro" id="IPR041101">
    <property type="entry name" value="Transp_inhibit"/>
</dbReference>
<dbReference type="PANTHER" id="PTHR16134:SF59">
    <property type="entry name" value="TRANSPORT INHIBITOR RESPONSE 1-LIKE PROTEIN OS11G0515500"/>
    <property type="match status" value="1"/>
</dbReference>
<name>A0AAQ3PHH8_PASNO</name>
<dbReference type="CDD" id="cd22159">
    <property type="entry name" value="F-box_AtTIR1-like"/>
    <property type="match status" value="1"/>
</dbReference>
<dbReference type="InterPro" id="IPR036047">
    <property type="entry name" value="F-box-like_dom_sf"/>
</dbReference>
<dbReference type="Pfam" id="PF18791">
    <property type="entry name" value="Transp_inhibit"/>
    <property type="match status" value="1"/>
</dbReference>
<keyword evidence="4" id="KW-1185">Reference proteome</keyword>
<proteinExistence type="predicted"/>
<sequence length="627" mass="69361">MEWMFRSCNFGKFVSGILYVIVDSMRVVDYLTAVFYTIHDVLPPGSFRIPVAITMAYFPEEVVEHILGYVTSHRDRNASSLVCRAWYHIERRGRRSVLVNNCYAVHPDHVNVRFPSMRSLSVKGKPHFAFFSCVPEEWGAFADPWVDACARACPGLEELQLKRMVVTDECLKRVARSFTNFKSLILVSCKGFSTAGLATIATNCRFLKELDLQESLVEHRGQWLNCFPKPSTSLESLNFSCLTGEVNAFALERLVARSPNLKRLRLNRAVPFDVLSRILFRTPKLEDLGTGSIPRGNNPAAYVSLYAALGKCSLLKSLSGLWDAPGIFLQGISLGCKNLTCLNLRYAPLIQSDDIINIICRCTKLQVLSALDHIGDEGLKIVAFSCPDLRELRIFPSRASTAARTTVTEEGLAAISSCCRKIQSVLYFCTQMTNAGLITIAKNCPLLTTFRLCIREPRSADAVTGQPLDEGFGAIVQYCKGLRRLSMSGLLTDRVFLYIGMYAEKLEMLSVAFAGDTDDGMVYMLNGCRSLRKLEIRDSPFGDAALLAGVHRYEAMSSLWMSSCRITLGGCRTLAATMPNVTVEVMGGMSMDELDGGAGDAKKVEKLYLYRTIAGPRGDAPGFVAIL</sequence>
<dbReference type="SUPFAM" id="SSF81383">
    <property type="entry name" value="F-box domain"/>
    <property type="match status" value="1"/>
</dbReference>